<evidence type="ECO:0000313" key="2">
    <source>
        <dbReference type="EMBL" id="KAH3884009.1"/>
    </source>
</evidence>
<feature type="region of interest" description="Disordered" evidence="1">
    <location>
        <begin position="288"/>
        <end position="321"/>
    </location>
</feature>
<dbReference type="Proteomes" id="UP000828390">
    <property type="component" value="Unassembled WGS sequence"/>
</dbReference>
<feature type="compositionally biased region" description="Polar residues" evidence="1">
    <location>
        <begin position="381"/>
        <end position="406"/>
    </location>
</feature>
<dbReference type="EMBL" id="JAIWYP010000001">
    <property type="protein sequence ID" value="KAH3884009.1"/>
    <property type="molecule type" value="Genomic_DNA"/>
</dbReference>
<feature type="compositionally biased region" description="Polar residues" evidence="1">
    <location>
        <begin position="417"/>
        <end position="448"/>
    </location>
</feature>
<reference evidence="2" key="2">
    <citation type="submission" date="2020-11" db="EMBL/GenBank/DDBJ databases">
        <authorList>
            <person name="McCartney M.A."/>
            <person name="Auch B."/>
            <person name="Kono T."/>
            <person name="Mallez S."/>
            <person name="Becker A."/>
            <person name="Gohl D.M."/>
            <person name="Silverstein K.A.T."/>
            <person name="Koren S."/>
            <person name="Bechman K.B."/>
            <person name="Herman A."/>
            <person name="Abrahante J.E."/>
            <person name="Garbe J."/>
        </authorList>
    </citation>
    <scope>NUCLEOTIDE SEQUENCE</scope>
    <source>
        <strain evidence="2">Duluth1</strain>
        <tissue evidence="2">Whole animal</tissue>
    </source>
</reference>
<keyword evidence="3" id="KW-1185">Reference proteome</keyword>
<feature type="region of interest" description="Disordered" evidence="1">
    <location>
        <begin position="353"/>
        <end position="457"/>
    </location>
</feature>
<organism evidence="2 3">
    <name type="scientific">Dreissena polymorpha</name>
    <name type="common">Zebra mussel</name>
    <name type="synonym">Mytilus polymorpha</name>
    <dbReference type="NCBI Taxonomy" id="45954"/>
    <lineage>
        <taxon>Eukaryota</taxon>
        <taxon>Metazoa</taxon>
        <taxon>Spiralia</taxon>
        <taxon>Lophotrochozoa</taxon>
        <taxon>Mollusca</taxon>
        <taxon>Bivalvia</taxon>
        <taxon>Autobranchia</taxon>
        <taxon>Heteroconchia</taxon>
        <taxon>Euheterodonta</taxon>
        <taxon>Imparidentia</taxon>
        <taxon>Neoheterodontei</taxon>
        <taxon>Myida</taxon>
        <taxon>Dreissenoidea</taxon>
        <taxon>Dreissenidae</taxon>
        <taxon>Dreissena</taxon>
    </lineage>
</organism>
<feature type="region of interest" description="Disordered" evidence="1">
    <location>
        <begin position="33"/>
        <end position="62"/>
    </location>
</feature>
<gene>
    <name evidence="2" type="ORF">DPMN_007979</name>
</gene>
<sequence length="457" mass="52567">MASLSVNEVISSMDESDSISMTEYSIPVQNRFKQRQNGGIGSSDGFQTVQRKPKRKTVSSSNTEQFVNMNIDDKLLCIFEKINSVEDKISQCRSDIVRANTNFKRIDDRVCALEQICEWQSEMTRSMCYHSIDRDARDMRNNIIIYGLSEKMSYNDRTLVIRFLENELEIETEGMMIDRAHRLGRINSNLNDQKRPMIVRCRDYVDTETILARAYKLKRSPFGIERQYPKEIARARKELYQSQEAVQGRQLHQKVQIKYPARLYINGRVVRDMFPEWYSMLATDRLKQCPTSHTHDKSRVYSNETVVERRENDEDSDEDGTDEVFTFTQSKSQQNPSIVNAHLDVNNQDCIEHTQSESRPNYADRSESTSKENGYLPKGGNKSNRGKSITSEIDTDCSQNQTQKANYSDAVKRIKSGKSSQAQSTRNTQSVGKTPNSGTINKTRTQNAAKRGELDQK</sequence>
<comment type="caution">
    <text evidence="2">The sequence shown here is derived from an EMBL/GenBank/DDBJ whole genome shotgun (WGS) entry which is preliminary data.</text>
</comment>
<dbReference type="Gene3D" id="3.30.70.1820">
    <property type="entry name" value="L1 transposable element, RRM domain"/>
    <property type="match status" value="1"/>
</dbReference>
<evidence type="ECO:0000256" key="1">
    <source>
        <dbReference type="SAM" id="MobiDB-lite"/>
    </source>
</evidence>
<feature type="compositionally biased region" description="Basic and acidic residues" evidence="1">
    <location>
        <begin position="353"/>
        <end position="370"/>
    </location>
</feature>
<evidence type="ECO:0000313" key="3">
    <source>
        <dbReference type="Proteomes" id="UP000828390"/>
    </source>
</evidence>
<name>A0A9D4RWW6_DREPO</name>
<reference evidence="2" key="1">
    <citation type="journal article" date="2019" name="bioRxiv">
        <title>The Genome of the Zebra Mussel, Dreissena polymorpha: A Resource for Invasive Species Research.</title>
        <authorList>
            <person name="McCartney M.A."/>
            <person name="Auch B."/>
            <person name="Kono T."/>
            <person name="Mallez S."/>
            <person name="Zhang Y."/>
            <person name="Obille A."/>
            <person name="Becker A."/>
            <person name="Abrahante J.E."/>
            <person name="Garbe J."/>
            <person name="Badalamenti J.P."/>
            <person name="Herman A."/>
            <person name="Mangelson H."/>
            <person name="Liachko I."/>
            <person name="Sullivan S."/>
            <person name="Sone E.D."/>
            <person name="Koren S."/>
            <person name="Silverstein K.A.T."/>
            <person name="Beckman K.B."/>
            <person name="Gohl D.M."/>
        </authorList>
    </citation>
    <scope>NUCLEOTIDE SEQUENCE</scope>
    <source>
        <strain evidence="2">Duluth1</strain>
        <tissue evidence="2">Whole animal</tissue>
    </source>
</reference>
<proteinExistence type="predicted"/>
<protein>
    <submittedName>
        <fullName evidence="2">Uncharacterized protein</fullName>
    </submittedName>
</protein>
<dbReference type="AlphaFoldDB" id="A0A9D4RWW6"/>
<accession>A0A9D4RWW6</accession>